<feature type="transmembrane region" description="Helical" evidence="1">
    <location>
        <begin position="41"/>
        <end position="64"/>
    </location>
</feature>
<dbReference type="EMBL" id="RYFC01000001">
    <property type="protein sequence ID" value="RTZ49590.1"/>
    <property type="molecule type" value="Genomic_DNA"/>
</dbReference>
<gene>
    <name evidence="2" type="ORF">EJ377_03945</name>
</gene>
<keyword evidence="1" id="KW-0812">Transmembrane</keyword>
<proteinExistence type="predicted"/>
<sequence>MKISGVGHDGIITIPKHGIPRQNLRSSHLSTAFKTNAMKKYIISLLFIILAAGSLPSQTVNWAALNNKEKHILNANIGTEYGVIFGLGYGYRLNTACSYDYRS</sequence>
<evidence type="ECO:0000256" key="1">
    <source>
        <dbReference type="SAM" id="Phobius"/>
    </source>
</evidence>
<evidence type="ECO:0000313" key="3">
    <source>
        <dbReference type="Proteomes" id="UP000276953"/>
    </source>
</evidence>
<keyword evidence="1" id="KW-1133">Transmembrane helix</keyword>
<dbReference type="Proteomes" id="UP000276953">
    <property type="component" value="Unassembled WGS sequence"/>
</dbReference>
<evidence type="ECO:0000313" key="2">
    <source>
        <dbReference type="EMBL" id="RTZ49590.1"/>
    </source>
</evidence>
<organism evidence="2 3">
    <name type="scientific">Chryseobacterium arthrosphaerae</name>
    <dbReference type="NCBI Taxonomy" id="651561"/>
    <lineage>
        <taxon>Bacteria</taxon>
        <taxon>Pseudomonadati</taxon>
        <taxon>Bacteroidota</taxon>
        <taxon>Flavobacteriia</taxon>
        <taxon>Flavobacteriales</taxon>
        <taxon>Weeksellaceae</taxon>
        <taxon>Chryseobacterium group</taxon>
        <taxon>Chryseobacterium</taxon>
    </lineage>
</organism>
<dbReference type="AlphaFoldDB" id="A0A3S0Q7F6"/>
<keyword evidence="1" id="KW-0472">Membrane</keyword>
<accession>A0A3S0Q7F6</accession>
<reference evidence="2 3" key="1">
    <citation type="submission" date="2018-12" db="EMBL/GenBank/DDBJ databases">
        <title>Draft Genome Sequence of Chryseobacterium arthrosphaerae strain ED882-96 Isolated from the Blood of a Patient with Liver Cirrhosis in Taiwan.</title>
        <authorList>
            <person name="Lin J.-N."/>
            <person name="Lai C.-H."/>
            <person name="Yang C.-H."/>
            <person name="Huang Y.-H."/>
        </authorList>
    </citation>
    <scope>NUCLEOTIDE SEQUENCE [LARGE SCALE GENOMIC DNA]</scope>
    <source>
        <strain evidence="2 3">ED882-96</strain>
    </source>
</reference>
<name>A0A3S0Q7F6_9FLAO</name>
<protein>
    <submittedName>
        <fullName evidence="2">Uncharacterized protein</fullName>
    </submittedName>
</protein>
<comment type="caution">
    <text evidence="2">The sequence shown here is derived from an EMBL/GenBank/DDBJ whole genome shotgun (WGS) entry which is preliminary data.</text>
</comment>